<keyword evidence="5" id="KW-1185">Reference proteome</keyword>
<dbReference type="CDD" id="cd03443">
    <property type="entry name" value="PaaI_thioesterase"/>
    <property type="match status" value="1"/>
</dbReference>
<dbReference type="SUPFAM" id="SSF54637">
    <property type="entry name" value="Thioesterase/thiol ester dehydrase-isomerase"/>
    <property type="match status" value="1"/>
</dbReference>
<accession>A0ABS0CEJ9</accession>
<feature type="domain" description="Thioesterase" evidence="3">
    <location>
        <begin position="66"/>
        <end position="141"/>
    </location>
</feature>
<dbReference type="InterPro" id="IPR029069">
    <property type="entry name" value="HotDog_dom_sf"/>
</dbReference>
<dbReference type="InterPro" id="IPR039298">
    <property type="entry name" value="ACOT13"/>
</dbReference>
<proteinExistence type="inferred from homology"/>
<dbReference type="PANTHER" id="PTHR21660">
    <property type="entry name" value="THIOESTERASE SUPERFAMILY MEMBER-RELATED"/>
    <property type="match status" value="1"/>
</dbReference>
<dbReference type="Pfam" id="PF03061">
    <property type="entry name" value="4HBT"/>
    <property type="match status" value="1"/>
</dbReference>
<keyword evidence="2" id="KW-0378">Hydrolase</keyword>
<comment type="caution">
    <text evidence="4">The sequence shown here is derived from an EMBL/GenBank/DDBJ whole genome shotgun (WGS) entry which is preliminary data.</text>
</comment>
<comment type="similarity">
    <text evidence="1">Belongs to the thioesterase PaaI family.</text>
</comment>
<gene>
    <name evidence="4" type="ORF">IU470_27125</name>
</gene>
<dbReference type="InterPro" id="IPR006683">
    <property type="entry name" value="Thioestr_dom"/>
</dbReference>
<evidence type="ECO:0000259" key="3">
    <source>
        <dbReference type="Pfam" id="PF03061"/>
    </source>
</evidence>
<protein>
    <submittedName>
        <fullName evidence="4">PaaI family thioesterase</fullName>
    </submittedName>
</protein>
<evidence type="ECO:0000256" key="1">
    <source>
        <dbReference type="ARBA" id="ARBA00008324"/>
    </source>
</evidence>
<sequence length="154" mass="16257">MSGTDAHLGRTVASRVSELTSACEREIRHNFGVGASLGIRLEAADDGYARYYLDPTPATVNAMLAVHGGVLATLMDTAMGGAVFTKLGDGMAYTTLELQVNFIRSVMLDGSRLTCEANAVLVGRRTAIAECRITDVTGQLIANGSTTILVLHPQ</sequence>
<evidence type="ECO:0000256" key="2">
    <source>
        <dbReference type="ARBA" id="ARBA00022801"/>
    </source>
</evidence>
<dbReference type="Proteomes" id="UP000807309">
    <property type="component" value="Unassembled WGS sequence"/>
</dbReference>
<organism evidence="4 5">
    <name type="scientific">Nocardia abscessus</name>
    <dbReference type="NCBI Taxonomy" id="120957"/>
    <lineage>
        <taxon>Bacteria</taxon>
        <taxon>Bacillati</taxon>
        <taxon>Actinomycetota</taxon>
        <taxon>Actinomycetes</taxon>
        <taxon>Mycobacteriales</taxon>
        <taxon>Nocardiaceae</taxon>
        <taxon>Nocardia</taxon>
    </lineage>
</organism>
<evidence type="ECO:0000313" key="4">
    <source>
        <dbReference type="EMBL" id="MBF6228760.1"/>
    </source>
</evidence>
<dbReference type="PANTHER" id="PTHR21660:SF1">
    <property type="entry name" value="ACYL-COENZYME A THIOESTERASE 13"/>
    <property type="match status" value="1"/>
</dbReference>
<reference evidence="4 5" key="1">
    <citation type="submission" date="2020-10" db="EMBL/GenBank/DDBJ databases">
        <title>Identification of Nocardia species via Next-generation sequencing and recognition of intraspecies genetic diversity.</title>
        <authorList>
            <person name="Li P."/>
            <person name="Li P."/>
            <person name="Lu B."/>
        </authorList>
    </citation>
    <scope>NUCLEOTIDE SEQUENCE [LARGE SCALE GENOMIC DNA]</scope>
    <source>
        <strain evidence="4 5">N-11</strain>
    </source>
</reference>
<dbReference type="NCBIfam" id="TIGR00369">
    <property type="entry name" value="unchar_dom_1"/>
    <property type="match status" value="1"/>
</dbReference>
<dbReference type="InterPro" id="IPR003736">
    <property type="entry name" value="PAAI_dom"/>
</dbReference>
<evidence type="ECO:0000313" key="5">
    <source>
        <dbReference type="Proteomes" id="UP000807309"/>
    </source>
</evidence>
<dbReference type="EMBL" id="JADLRE010000025">
    <property type="protein sequence ID" value="MBF6228760.1"/>
    <property type="molecule type" value="Genomic_DNA"/>
</dbReference>
<name>A0ABS0CEJ9_9NOCA</name>
<dbReference type="Gene3D" id="3.10.129.10">
    <property type="entry name" value="Hotdog Thioesterase"/>
    <property type="match status" value="1"/>
</dbReference>